<proteinExistence type="predicted"/>
<sequence length="336" mass="34589">MRVTRGSDLVVGDWPTSPEVVALLEGSGASLAWDVLADDAVPAARVHDPERASEWLWEVYGDAAEAILAGAAEVAVPEVGDWRVRDACRRAAQLDWARAWWPASVTAGVPALDPAVLHAERAVALSAVEHLLDDPEAVERALGPVVPLAVPTSDPELAALAERVAELAEDYGVEPRPAEAPSRAAFALAAGGADGAAGVTALSGSSSVDWALVPHGAVDAAAPARWAVVRRQGSTVLEVSVVPGPTPGTRLAARFGDVEVAVDGVDAAGWLTGAAPVSAAVLLLPPDRRVLTVYAPDFAEPTAPDPGAPARRAAIIAYARSRLGSPTATTTERTAR</sequence>
<organism evidence="1 2">
    <name type="scientific">Saccharothrix texasensis</name>
    <dbReference type="NCBI Taxonomy" id="103734"/>
    <lineage>
        <taxon>Bacteria</taxon>
        <taxon>Bacillati</taxon>
        <taxon>Actinomycetota</taxon>
        <taxon>Actinomycetes</taxon>
        <taxon>Pseudonocardiales</taxon>
        <taxon>Pseudonocardiaceae</taxon>
        <taxon>Saccharothrix</taxon>
    </lineage>
</organism>
<accession>A0A3N1H2U2</accession>
<comment type="caution">
    <text evidence="1">The sequence shown here is derived from an EMBL/GenBank/DDBJ whole genome shotgun (WGS) entry which is preliminary data.</text>
</comment>
<dbReference type="AlphaFoldDB" id="A0A3N1H2U2"/>
<dbReference type="OrthoDB" id="5124265at2"/>
<dbReference type="RefSeq" id="WP_148088751.1">
    <property type="nucleotide sequence ID" value="NZ_RJKM01000001.1"/>
</dbReference>
<protein>
    <submittedName>
        <fullName evidence="1">Uncharacterized protein</fullName>
    </submittedName>
</protein>
<dbReference type="Proteomes" id="UP000268727">
    <property type="component" value="Unassembled WGS sequence"/>
</dbReference>
<gene>
    <name evidence="1" type="ORF">EDD40_2103</name>
</gene>
<dbReference type="EMBL" id="RJKM01000001">
    <property type="protein sequence ID" value="ROP36824.1"/>
    <property type="molecule type" value="Genomic_DNA"/>
</dbReference>
<evidence type="ECO:0000313" key="1">
    <source>
        <dbReference type="EMBL" id="ROP36824.1"/>
    </source>
</evidence>
<evidence type="ECO:0000313" key="2">
    <source>
        <dbReference type="Proteomes" id="UP000268727"/>
    </source>
</evidence>
<name>A0A3N1H2U2_9PSEU</name>
<reference evidence="1 2" key="1">
    <citation type="submission" date="2018-11" db="EMBL/GenBank/DDBJ databases">
        <title>Sequencing the genomes of 1000 actinobacteria strains.</title>
        <authorList>
            <person name="Klenk H.-P."/>
        </authorList>
    </citation>
    <scope>NUCLEOTIDE SEQUENCE [LARGE SCALE GENOMIC DNA]</scope>
    <source>
        <strain evidence="1 2">DSM 44231</strain>
    </source>
</reference>
<keyword evidence="2" id="KW-1185">Reference proteome</keyword>